<name>A0A4V1KR40_9FLAO</name>
<feature type="transmembrane region" description="Helical" evidence="1">
    <location>
        <begin position="123"/>
        <end position="145"/>
    </location>
</feature>
<reference evidence="2 3" key="1">
    <citation type="submission" date="2018-07" db="EMBL/GenBank/DDBJ databases">
        <title>Leeuwenhoekiella genomics.</title>
        <authorList>
            <person name="Tahon G."/>
            <person name="Willems A."/>
        </authorList>
    </citation>
    <scope>NUCLEOTIDE SEQUENCE [LARGE SCALE GENOMIC DNA]</scope>
    <source>
        <strain evidence="2 3">LMG 22550</strain>
    </source>
</reference>
<dbReference type="OrthoDB" id="8536716at2"/>
<protein>
    <recommendedName>
        <fullName evidence="4">DUF3307 domain-containing protein</fullName>
    </recommendedName>
</protein>
<keyword evidence="1" id="KW-0812">Transmembrane</keyword>
<keyword evidence="1" id="KW-1133">Transmembrane helix</keyword>
<keyword evidence="3" id="KW-1185">Reference proteome</keyword>
<feature type="transmembrane region" description="Helical" evidence="1">
    <location>
        <begin position="181"/>
        <end position="201"/>
    </location>
</feature>
<evidence type="ECO:0008006" key="4">
    <source>
        <dbReference type="Google" id="ProtNLM"/>
    </source>
</evidence>
<feature type="transmembrane region" description="Helical" evidence="1">
    <location>
        <begin position="90"/>
        <end position="111"/>
    </location>
</feature>
<feature type="transmembrane region" description="Helical" evidence="1">
    <location>
        <begin position="221"/>
        <end position="243"/>
    </location>
</feature>
<gene>
    <name evidence="2" type="ORF">DSM00_1197</name>
</gene>
<dbReference type="Proteomes" id="UP000289238">
    <property type="component" value="Unassembled WGS sequence"/>
</dbReference>
<proteinExistence type="predicted"/>
<dbReference type="RefSeq" id="WP_128757098.1">
    <property type="nucleotide sequence ID" value="NZ_QOVM01000002.1"/>
</dbReference>
<feature type="transmembrane region" description="Helical" evidence="1">
    <location>
        <begin position="37"/>
        <end position="53"/>
    </location>
</feature>
<dbReference type="InterPro" id="IPR021737">
    <property type="entry name" value="Phage_phiKZ_Orf197"/>
</dbReference>
<accession>A0A4V1KR40</accession>
<sequence>MLTLAIKLILAHIVGDFVLQPTKWVNHKIKYGYKSKYLFAHIAVHLAALLIVLQFNLKYIIGISAILITHYIIDALKIKFTTKKNSSQLFVADQLAHLAVICSVVYAYHPFVIDLDFIYKSELLLLVTLAFFVTYVTGILMRLFLKPWQDAIDPQNKSKSSTIKNTSLAGAGKIIGMLERLFVFGFILLNAWSAIGFLIAAKSVFRFGDLTEGKNRQLTEYVLIGTLLSFGIAIAAGLLYNYLTKGILST</sequence>
<evidence type="ECO:0000313" key="3">
    <source>
        <dbReference type="Proteomes" id="UP000289238"/>
    </source>
</evidence>
<dbReference type="AlphaFoldDB" id="A0A4V1KR40"/>
<dbReference type="Pfam" id="PF11750">
    <property type="entry name" value="DUF3307"/>
    <property type="match status" value="1"/>
</dbReference>
<dbReference type="EMBL" id="QOVM01000002">
    <property type="protein sequence ID" value="RXG23582.1"/>
    <property type="molecule type" value="Genomic_DNA"/>
</dbReference>
<keyword evidence="1" id="KW-0472">Membrane</keyword>
<comment type="caution">
    <text evidence="2">The sequence shown here is derived from an EMBL/GenBank/DDBJ whole genome shotgun (WGS) entry which is preliminary data.</text>
</comment>
<evidence type="ECO:0000256" key="1">
    <source>
        <dbReference type="SAM" id="Phobius"/>
    </source>
</evidence>
<feature type="transmembrane region" description="Helical" evidence="1">
    <location>
        <begin position="59"/>
        <end position="78"/>
    </location>
</feature>
<evidence type="ECO:0000313" key="2">
    <source>
        <dbReference type="EMBL" id="RXG23582.1"/>
    </source>
</evidence>
<organism evidence="2 3">
    <name type="scientific">Leeuwenhoekiella aequorea</name>
    <dbReference type="NCBI Taxonomy" id="283736"/>
    <lineage>
        <taxon>Bacteria</taxon>
        <taxon>Pseudomonadati</taxon>
        <taxon>Bacteroidota</taxon>
        <taxon>Flavobacteriia</taxon>
        <taxon>Flavobacteriales</taxon>
        <taxon>Flavobacteriaceae</taxon>
        <taxon>Leeuwenhoekiella</taxon>
    </lineage>
</organism>